<dbReference type="PRINTS" id="PR00080">
    <property type="entry name" value="SDRFAMILY"/>
</dbReference>
<dbReference type="Pfam" id="PF13561">
    <property type="entry name" value="adh_short_C2"/>
    <property type="match status" value="1"/>
</dbReference>
<dbReference type="PROSITE" id="PS00061">
    <property type="entry name" value="ADH_SHORT"/>
    <property type="match status" value="1"/>
</dbReference>
<dbReference type="Proteomes" id="UP001589867">
    <property type="component" value="Unassembled WGS sequence"/>
</dbReference>
<dbReference type="Gene3D" id="3.40.50.720">
    <property type="entry name" value="NAD(P)-binding Rossmann-like Domain"/>
    <property type="match status" value="1"/>
</dbReference>
<comment type="caution">
    <text evidence="3">The sequence shown here is derived from an EMBL/GenBank/DDBJ whole genome shotgun (WGS) entry which is preliminary data.</text>
</comment>
<evidence type="ECO:0000313" key="4">
    <source>
        <dbReference type="Proteomes" id="UP001589867"/>
    </source>
</evidence>
<dbReference type="PANTHER" id="PTHR42760">
    <property type="entry name" value="SHORT-CHAIN DEHYDROGENASES/REDUCTASES FAMILY MEMBER"/>
    <property type="match status" value="1"/>
</dbReference>
<reference evidence="3 4" key="1">
    <citation type="submission" date="2024-09" db="EMBL/GenBank/DDBJ databases">
        <authorList>
            <person name="Sun Q."/>
            <person name="Mori K."/>
        </authorList>
    </citation>
    <scope>NUCLEOTIDE SEQUENCE [LARGE SCALE GENOMIC DNA]</scope>
    <source>
        <strain evidence="3 4">TBRC 3947</strain>
    </source>
</reference>
<proteinExistence type="inferred from homology"/>
<dbReference type="PANTHER" id="PTHR42760:SF133">
    <property type="entry name" value="3-OXOACYL-[ACYL-CARRIER-PROTEIN] REDUCTASE"/>
    <property type="match status" value="1"/>
</dbReference>
<evidence type="ECO:0000313" key="3">
    <source>
        <dbReference type="EMBL" id="MFC0527712.1"/>
    </source>
</evidence>
<dbReference type="EMBL" id="JBHLUH010000009">
    <property type="protein sequence ID" value="MFC0527712.1"/>
    <property type="molecule type" value="Genomic_DNA"/>
</dbReference>
<sequence length="255" mass="25983">MTGPEAGRGAGTGRTALVTAAANGIGEATAHAFARAGYRLVLADIDRDGLERVRADLDGSEVTLADGDCTTEAGAAAAVEQAVSAYGELAVLVNAVGGSRPGQTVADLTLDEWNRWVAFNLTSVFLMCRAALPHLVACRGAVVNVASGAGLRGMRANPAYVAAKAGVAALTRAMALDHGPRGVRFNCVAPGPVRTPLMRRNRTEAEIAAMGGVAVLGRIGEPEEIAEAILWLAGDGASYVMGQTVEVDGGVASMV</sequence>
<evidence type="ECO:0000256" key="1">
    <source>
        <dbReference type="ARBA" id="ARBA00006484"/>
    </source>
</evidence>
<comment type="similarity">
    <text evidence="1">Belongs to the short-chain dehydrogenases/reductases (SDR) family.</text>
</comment>
<name>A0ABV6LZ59_9ACTN</name>
<dbReference type="InterPro" id="IPR020904">
    <property type="entry name" value="Sc_DH/Rdtase_CS"/>
</dbReference>
<dbReference type="SUPFAM" id="SSF51735">
    <property type="entry name" value="NAD(P)-binding Rossmann-fold domains"/>
    <property type="match status" value="1"/>
</dbReference>
<accession>A0ABV6LZ59</accession>
<dbReference type="InterPro" id="IPR036291">
    <property type="entry name" value="NAD(P)-bd_dom_sf"/>
</dbReference>
<protein>
    <submittedName>
        <fullName evidence="3">SDR family NAD(P)-dependent oxidoreductase</fullName>
        <ecNumber evidence="3">1.1.1.-</ecNumber>
    </submittedName>
</protein>
<dbReference type="InterPro" id="IPR002347">
    <property type="entry name" value="SDR_fam"/>
</dbReference>
<keyword evidence="4" id="KW-1185">Reference proteome</keyword>
<gene>
    <name evidence="3" type="ORF">ACFFIA_08570</name>
</gene>
<dbReference type="RefSeq" id="WP_377248142.1">
    <property type="nucleotide sequence ID" value="NZ_JBHLUH010000009.1"/>
</dbReference>
<keyword evidence="2 3" id="KW-0560">Oxidoreductase</keyword>
<dbReference type="EC" id="1.1.1.-" evidence="3"/>
<organism evidence="3 4">
    <name type="scientific">Phytohabitans kaempferiae</name>
    <dbReference type="NCBI Taxonomy" id="1620943"/>
    <lineage>
        <taxon>Bacteria</taxon>
        <taxon>Bacillati</taxon>
        <taxon>Actinomycetota</taxon>
        <taxon>Actinomycetes</taxon>
        <taxon>Micromonosporales</taxon>
        <taxon>Micromonosporaceae</taxon>
    </lineage>
</organism>
<dbReference type="GO" id="GO:0016491">
    <property type="term" value="F:oxidoreductase activity"/>
    <property type="evidence" value="ECO:0007669"/>
    <property type="project" value="UniProtKB-KW"/>
</dbReference>
<dbReference type="CDD" id="cd05233">
    <property type="entry name" value="SDR_c"/>
    <property type="match status" value="1"/>
</dbReference>
<evidence type="ECO:0000256" key="2">
    <source>
        <dbReference type="ARBA" id="ARBA00023002"/>
    </source>
</evidence>
<dbReference type="PRINTS" id="PR00081">
    <property type="entry name" value="GDHRDH"/>
</dbReference>